<name>A0A2M9XYY3_9LEPT</name>
<keyword evidence="1" id="KW-1133">Transmembrane helix</keyword>
<reference evidence="2" key="1">
    <citation type="journal article" date="2019" name="PLoS Negl. Trop. Dis.">
        <title>Revisiting the worldwide diversity of Leptospira species in the environment.</title>
        <authorList>
            <person name="Vincent A.T."/>
            <person name="Schiettekatte O."/>
            <person name="Bourhy P."/>
            <person name="Veyrier F.J."/>
            <person name="Picardeau M."/>
        </authorList>
    </citation>
    <scope>NUCLEOTIDE SEQUENCE [LARGE SCALE GENOMIC DNA]</scope>
    <source>
        <strain evidence="2">201800277</strain>
    </source>
</reference>
<feature type="transmembrane region" description="Helical" evidence="1">
    <location>
        <begin position="299"/>
        <end position="323"/>
    </location>
</feature>
<evidence type="ECO:0000313" key="3">
    <source>
        <dbReference type="Proteomes" id="UP000297891"/>
    </source>
</evidence>
<keyword evidence="3" id="KW-1185">Reference proteome</keyword>
<dbReference type="EMBL" id="RQFP01000001">
    <property type="protein sequence ID" value="TGK97125.1"/>
    <property type="molecule type" value="Genomic_DNA"/>
</dbReference>
<feature type="transmembrane region" description="Helical" evidence="1">
    <location>
        <begin position="7"/>
        <end position="25"/>
    </location>
</feature>
<gene>
    <name evidence="2" type="ORF">EHQ30_01660</name>
</gene>
<keyword evidence="1" id="KW-0812">Transmembrane</keyword>
<accession>A0A2M9XYY3</accession>
<feature type="transmembrane region" description="Helical" evidence="1">
    <location>
        <begin position="249"/>
        <end position="266"/>
    </location>
</feature>
<dbReference type="RefSeq" id="WP_100791592.1">
    <property type="nucleotide sequence ID" value="NZ_NPDQ01000007.1"/>
</dbReference>
<dbReference type="AlphaFoldDB" id="A0A2M9XYY3"/>
<dbReference type="OrthoDB" id="325672at2"/>
<feature type="transmembrane region" description="Helical" evidence="1">
    <location>
        <begin position="156"/>
        <end position="179"/>
    </location>
</feature>
<proteinExistence type="predicted"/>
<dbReference type="NCBIfam" id="NF047627">
    <property type="entry name" value="LIC_10230_fam"/>
    <property type="match status" value="1"/>
</dbReference>
<feature type="transmembrane region" description="Helical" evidence="1">
    <location>
        <begin position="213"/>
        <end position="237"/>
    </location>
</feature>
<protein>
    <submittedName>
        <fullName evidence="2">Uncharacterized protein</fullName>
    </submittedName>
</protein>
<feature type="transmembrane region" description="Helical" evidence="1">
    <location>
        <begin position="99"/>
        <end position="119"/>
    </location>
</feature>
<keyword evidence="1" id="KW-0472">Membrane</keyword>
<sequence>MEKIKKQLPIISAVFIALVIIHSLFVDYSVHFPDSVSAENSESAMESLKPKVVAENGILNRISYLEAFLVELESRELPVDTEQEETKDNIKRVLVGQKLLLGLSLFYLLLTFSTAVSYVYRVWFHKSLANVFYPVSLILLLPKIFFQLNLVMQNEILSYFYFGFLVFTYITSIIAYRFILKNKDLAEGFQSLKFSSSLEEEGRSPSNTKTGSILSPVFHVAIIIFIGILIGNFVYIPLFLLQKHYVSEFSYFIFFLIGLLSLFYIFNYKKVGGEPSSSNWKNLAVSFAYLQFRFLRNSFWAAFSTILIVLFVTFLFSLLLFNIDLIQNNLGLFGKATEF</sequence>
<organism evidence="2 3">
    <name type="scientific">Leptospira brenneri</name>
    <dbReference type="NCBI Taxonomy" id="2023182"/>
    <lineage>
        <taxon>Bacteria</taxon>
        <taxon>Pseudomonadati</taxon>
        <taxon>Spirochaetota</taxon>
        <taxon>Spirochaetia</taxon>
        <taxon>Leptospirales</taxon>
        <taxon>Leptospiraceae</taxon>
        <taxon>Leptospira</taxon>
    </lineage>
</organism>
<evidence type="ECO:0000313" key="2">
    <source>
        <dbReference type="EMBL" id="TGK97125.1"/>
    </source>
</evidence>
<evidence type="ECO:0000256" key="1">
    <source>
        <dbReference type="SAM" id="Phobius"/>
    </source>
</evidence>
<feature type="transmembrane region" description="Helical" evidence="1">
    <location>
        <begin position="131"/>
        <end position="150"/>
    </location>
</feature>
<dbReference type="Proteomes" id="UP000297891">
    <property type="component" value="Unassembled WGS sequence"/>
</dbReference>
<comment type="caution">
    <text evidence="2">The sequence shown here is derived from an EMBL/GenBank/DDBJ whole genome shotgun (WGS) entry which is preliminary data.</text>
</comment>